<comment type="caution">
    <text evidence="1">The sequence shown here is derived from an EMBL/GenBank/DDBJ whole genome shotgun (WGS) entry which is preliminary data.</text>
</comment>
<evidence type="ECO:0000313" key="1">
    <source>
        <dbReference type="EMBL" id="TBL67822.1"/>
    </source>
</evidence>
<proteinExistence type="predicted"/>
<evidence type="ECO:0000313" key="2">
    <source>
        <dbReference type="Proteomes" id="UP000291600"/>
    </source>
</evidence>
<sequence length="185" mass="20325">MNINFSWRMMAIGFLAVGVLVVGRIASYYNDKYQEQTKATERLQGEVDGQASIIAGQSLQFNRFNQIASAAGQYGVTVQAKAQEKEIEYRKIIEKEPTCDLLIPADIASGLLGYTHRLRATALHADTGNINSDGSATVATSSITYCQAVLWIRPLLATIDQANNKLSNIDNLEYVRHLKQVGASE</sequence>
<dbReference type="RefSeq" id="WP_130970827.1">
    <property type="nucleotide sequence ID" value="NZ_SITJ01000066.1"/>
</dbReference>
<organism evidence="1 2">
    <name type="scientific">Hafnia alvei</name>
    <dbReference type="NCBI Taxonomy" id="569"/>
    <lineage>
        <taxon>Bacteria</taxon>
        <taxon>Pseudomonadati</taxon>
        <taxon>Pseudomonadota</taxon>
        <taxon>Gammaproteobacteria</taxon>
        <taxon>Enterobacterales</taxon>
        <taxon>Hafniaceae</taxon>
        <taxon>Hafnia</taxon>
    </lineage>
</organism>
<accession>A0ABD7Q428</accession>
<evidence type="ECO:0008006" key="3">
    <source>
        <dbReference type="Google" id="ProtNLM"/>
    </source>
</evidence>
<dbReference type="AlphaFoldDB" id="A0ABD7Q428"/>
<protein>
    <recommendedName>
        <fullName evidence="3">DUF2570 domain-containing protein</fullName>
    </recommendedName>
</protein>
<name>A0ABD7Q428_HAFAL</name>
<dbReference type="EMBL" id="SITJ01000066">
    <property type="protein sequence ID" value="TBL67822.1"/>
    <property type="molecule type" value="Genomic_DNA"/>
</dbReference>
<reference evidence="1 2" key="1">
    <citation type="submission" date="2019-02" db="EMBL/GenBank/DDBJ databases">
        <title>Comparative genomic analysis of the Hafnia genus genomes.</title>
        <authorList>
            <person name="Zhiqiu Y."/>
            <person name="Chao Y."/>
            <person name="Yuhui D."/>
            <person name="Di H."/>
            <person name="Bin L."/>
        </authorList>
    </citation>
    <scope>NUCLEOTIDE SEQUENCE [LARGE SCALE GENOMIC DNA]</scope>
    <source>
        <strain evidence="1 2">PCM_1210</strain>
    </source>
</reference>
<gene>
    <name evidence="1" type="ORF">EYY96_09665</name>
</gene>
<dbReference type="Proteomes" id="UP000291600">
    <property type="component" value="Unassembled WGS sequence"/>
</dbReference>